<gene>
    <name evidence="4" type="ORF">DPMN_095305</name>
</gene>
<feature type="compositionally biased region" description="Polar residues" evidence="2">
    <location>
        <begin position="362"/>
        <end position="380"/>
    </location>
</feature>
<keyword evidence="1" id="KW-0862">Zinc</keyword>
<feature type="region of interest" description="Disordered" evidence="2">
    <location>
        <begin position="339"/>
        <end position="479"/>
    </location>
</feature>
<feature type="region of interest" description="Disordered" evidence="2">
    <location>
        <begin position="148"/>
        <end position="180"/>
    </location>
</feature>
<evidence type="ECO:0000256" key="1">
    <source>
        <dbReference type="PROSITE-ProRule" id="PRU00042"/>
    </source>
</evidence>
<evidence type="ECO:0000256" key="2">
    <source>
        <dbReference type="SAM" id="MobiDB-lite"/>
    </source>
</evidence>
<evidence type="ECO:0000313" key="5">
    <source>
        <dbReference type="Proteomes" id="UP000828390"/>
    </source>
</evidence>
<dbReference type="Gene3D" id="3.30.160.60">
    <property type="entry name" value="Classic Zinc Finger"/>
    <property type="match status" value="1"/>
</dbReference>
<keyword evidence="1" id="KW-0479">Metal-binding</keyword>
<feature type="region of interest" description="Disordered" evidence="2">
    <location>
        <begin position="99"/>
        <end position="120"/>
    </location>
</feature>
<feature type="compositionally biased region" description="Basic and acidic residues" evidence="2">
    <location>
        <begin position="429"/>
        <end position="458"/>
    </location>
</feature>
<protein>
    <recommendedName>
        <fullName evidence="3">C2H2-type domain-containing protein</fullName>
    </recommendedName>
</protein>
<dbReference type="EMBL" id="JAIWYP010000003">
    <property type="protein sequence ID" value="KAH3852785.1"/>
    <property type="molecule type" value="Genomic_DNA"/>
</dbReference>
<dbReference type="PROSITE" id="PS50157">
    <property type="entry name" value="ZINC_FINGER_C2H2_2"/>
    <property type="match status" value="1"/>
</dbReference>
<reference evidence="4" key="2">
    <citation type="submission" date="2020-11" db="EMBL/GenBank/DDBJ databases">
        <authorList>
            <person name="McCartney M.A."/>
            <person name="Auch B."/>
            <person name="Kono T."/>
            <person name="Mallez S."/>
            <person name="Becker A."/>
            <person name="Gohl D.M."/>
            <person name="Silverstein K.A.T."/>
            <person name="Koren S."/>
            <person name="Bechman K.B."/>
            <person name="Herman A."/>
            <person name="Abrahante J.E."/>
            <person name="Garbe J."/>
        </authorList>
    </citation>
    <scope>NUCLEOTIDE SEQUENCE</scope>
    <source>
        <strain evidence="4">Duluth1</strain>
        <tissue evidence="4">Whole animal</tissue>
    </source>
</reference>
<keyword evidence="5" id="KW-1185">Reference proteome</keyword>
<dbReference type="AlphaFoldDB" id="A0A9D4L691"/>
<feature type="domain" description="C2H2-type" evidence="3">
    <location>
        <begin position="407"/>
        <end position="430"/>
    </location>
</feature>
<dbReference type="Proteomes" id="UP000828390">
    <property type="component" value="Unassembled WGS sequence"/>
</dbReference>
<organism evidence="4 5">
    <name type="scientific">Dreissena polymorpha</name>
    <name type="common">Zebra mussel</name>
    <name type="synonym">Mytilus polymorpha</name>
    <dbReference type="NCBI Taxonomy" id="45954"/>
    <lineage>
        <taxon>Eukaryota</taxon>
        <taxon>Metazoa</taxon>
        <taxon>Spiralia</taxon>
        <taxon>Lophotrochozoa</taxon>
        <taxon>Mollusca</taxon>
        <taxon>Bivalvia</taxon>
        <taxon>Autobranchia</taxon>
        <taxon>Heteroconchia</taxon>
        <taxon>Euheterodonta</taxon>
        <taxon>Imparidentia</taxon>
        <taxon>Neoheterodontei</taxon>
        <taxon>Myida</taxon>
        <taxon>Dreissenoidea</taxon>
        <taxon>Dreissenidae</taxon>
        <taxon>Dreissena</taxon>
    </lineage>
</organism>
<name>A0A9D4L691_DREPO</name>
<evidence type="ECO:0000259" key="3">
    <source>
        <dbReference type="PROSITE" id="PS50157"/>
    </source>
</evidence>
<dbReference type="PROSITE" id="PS00028">
    <property type="entry name" value="ZINC_FINGER_C2H2_1"/>
    <property type="match status" value="1"/>
</dbReference>
<keyword evidence="1" id="KW-0863">Zinc-finger</keyword>
<evidence type="ECO:0000313" key="4">
    <source>
        <dbReference type="EMBL" id="KAH3852785.1"/>
    </source>
</evidence>
<feature type="compositionally biased region" description="Low complexity" evidence="2">
    <location>
        <begin position="346"/>
        <end position="356"/>
    </location>
</feature>
<proteinExistence type="predicted"/>
<feature type="compositionally biased region" description="Polar residues" evidence="2">
    <location>
        <begin position="462"/>
        <end position="479"/>
    </location>
</feature>
<comment type="caution">
    <text evidence="4">The sequence shown here is derived from an EMBL/GenBank/DDBJ whole genome shotgun (WGS) entry which is preliminary data.</text>
</comment>
<dbReference type="InterPro" id="IPR013087">
    <property type="entry name" value="Znf_C2H2_type"/>
</dbReference>
<accession>A0A9D4L691</accession>
<dbReference type="GO" id="GO:0008270">
    <property type="term" value="F:zinc ion binding"/>
    <property type="evidence" value="ECO:0007669"/>
    <property type="project" value="UniProtKB-KW"/>
</dbReference>
<reference evidence="4" key="1">
    <citation type="journal article" date="2019" name="bioRxiv">
        <title>The Genome of the Zebra Mussel, Dreissena polymorpha: A Resource for Invasive Species Research.</title>
        <authorList>
            <person name="McCartney M.A."/>
            <person name="Auch B."/>
            <person name="Kono T."/>
            <person name="Mallez S."/>
            <person name="Zhang Y."/>
            <person name="Obille A."/>
            <person name="Becker A."/>
            <person name="Abrahante J.E."/>
            <person name="Garbe J."/>
            <person name="Badalamenti J.P."/>
            <person name="Herman A."/>
            <person name="Mangelson H."/>
            <person name="Liachko I."/>
            <person name="Sullivan S."/>
            <person name="Sone E.D."/>
            <person name="Koren S."/>
            <person name="Silverstein K.A.T."/>
            <person name="Beckman K.B."/>
            <person name="Gohl D.M."/>
        </authorList>
    </citation>
    <scope>NUCLEOTIDE SEQUENCE</scope>
    <source>
        <strain evidence="4">Duluth1</strain>
        <tissue evidence="4">Whole animal</tissue>
    </source>
</reference>
<sequence>MANIALISNRESSSTLPLAKPIVSTFTGSIFNASVGKARESQWSVATDSTHHTCMPSPIEPHFERRPETPARLTGLKGRVGEGTEPNELTVVDQTLPEGGESGAVNLNNPNSQTTTASAAQRAKEHASVEHSYLKAWIDLRDQGLPSLCETDKGKPVSPVRDTKQSNQNQTAEPHPRYQPSLTFYNDLKTGQAVILRDGCRVRGHELPIWEANDGDTKGLTPVARVDESAEPIDTLVDLESCKDDETYIVGYPFKATKCTKSMGVYADCKSLSFHISNSHPGNFMSFSCNICNSRKPTWRQMAIHHGICRRRKSLKPVSEPKAINQGEIEITFYHDPGEEQQESNATPAEPTTEAKATSEEGLTTQKPTESQGRAEQQESTATPAEPTEAEAKKEEGPPAPKPTESNSCPECRRTFPTKKGLGQHIKHAHEELGNQRRLEARLADIQRKRQKRADQRMAKTQAPTITRGHTTKATYHWQ</sequence>